<evidence type="ECO:0000313" key="2">
    <source>
        <dbReference type="EMBL" id="GEL94478.1"/>
    </source>
</evidence>
<dbReference type="InterPro" id="IPR018391">
    <property type="entry name" value="PQQ_b-propeller_rpt"/>
</dbReference>
<feature type="domain" description="Pyrrolo-quinoline quinone repeat" evidence="1">
    <location>
        <begin position="377"/>
        <end position="489"/>
    </location>
</feature>
<sequence>MGHGTTLAIGPQQVAPGTGARTVELVRLDRLQVVDVEELADAPLAGRPGARRGRHWWWLPLAGVVALGGLVIGQSTLDERARATAAARAALPGAIDPLGAELTVQWRVDPRDTALIRAGTFDDAFVGLRTLDDGSLAVVALDDATGAQRWERVLRGPDPVRAAAVTPQPPLCHAAPQVDERAVACLVSDGYLAGGGSTVLRVPAAEPHLVVLDARDGAILRDVVLPAGTADAAVTGDVVVAAVQDPPWHVVAVAVDLVTGAERWRYEPPDQRASGSTSTGTDVAVRAFEVGVVLREPSPASRLTVLGADGGVLAEPSTTWSGWAAVGDELWLRRDNVTSRTVVWSPDGSERTVPGRLLTPNVDDGSAGHVRLSDRRVLRAVDTDTGGVLWSTTRAVGSGVAVLGGRMYVPTWSPSLLAVDARSGKVLWDVAVDPDAFAGTPTTDGTSIVVVQRSMTAGTPFVTVHDLVDGRVVARLEPPDGVVVISQEGRRLVGGLSDGTLVVLG</sequence>
<gene>
    <name evidence="2" type="ORF">CCO02nite_11360</name>
</gene>
<dbReference type="InterPro" id="IPR015943">
    <property type="entry name" value="WD40/YVTN_repeat-like_dom_sf"/>
</dbReference>
<name>A0A511J909_9CELL</name>
<accession>A0A511J909</accession>
<evidence type="ECO:0000313" key="3">
    <source>
        <dbReference type="Proteomes" id="UP000321720"/>
    </source>
</evidence>
<protein>
    <recommendedName>
        <fullName evidence="1">Pyrrolo-quinoline quinone repeat domain-containing protein</fullName>
    </recommendedName>
</protein>
<dbReference type="AlphaFoldDB" id="A0A511J909"/>
<dbReference type="PANTHER" id="PTHR34512">
    <property type="entry name" value="CELL SURFACE PROTEIN"/>
    <property type="match status" value="1"/>
</dbReference>
<dbReference type="PANTHER" id="PTHR34512:SF30">
    <property type="entry name" value="OUTER MEMBRANE PROTEIN ASSEMBLY FACTOR BAMB"/>
    <property type="match status" value="1"/>
</dbReference>
<organism evidence="2 3">
    <name type="scientific">Cellulomonas composti</name>
    <dbReference type="NCBI Taxonomy" id="266130"/>
    <lineage>
        <taxon>Bacteria</taxon>
        <taxon>Bacillati</taxon>
        <taxon>Actinomycetota</taxon>
        <taxon>Actinomycetes</taxon>
        <taxon>Micrococcales</taxon>
        <taxon>Cellulomonadaceae</taxon>
        <taxon>Cellulomonas</taxon>
    </lineage>
</organism>
<reference evidence="2 3" key="1">
    <citation type="submission" date="2019-07" db="EMBL/GenBank/DDBJ databases">
        <title>Whole genome shotgun sequence of Cellulomonas composti NBRC 100758.</title>
        <authorList>
            <person name="Hosoyama A."/>
            <person name="Uohara A."/>
            <person name="Ohji S."/>
            <person name="Ichikawa N."/>
        </authorList>
    </citation>
    <scope>NUCLEOTIDE SEQUENCE [LARGE SCALE GENOMIC DNA]</scope>
    <source>
        <strain evidence="2 3">NBRC 100758</strain>
    </source>
</reference>
<dbReference type="SMART" id="SM00564">
    <property type="entry name" value="PQQ"/>
    <property type="match status" value="3"/>
</dbReference>
<dbReference type="SUPFAM" id="SSF50998">
    <property type="entry name" value="Quinoprotein alcohol dehydrogenase-like"/>
    <property type="match status" value="1"/>
</dbReference>
<evidence type="ECO:0000259" key="1">
    <source>
        <dbReference type="Pfam" id="PF13360"/>
    </source>
</evidence>
<comment type="caution">
    <text evidence="2">The sequence shown here is derived from an EMBL/GenBank/DDBJ whole genome shotgun (WGS) entry which is preliminary data.</text>
</comment>
<proteinExistence type="predicted"/>
<dbReference type="Pfam" id="PF13360">
    <property type="entry name" value="PQQ_2"/>
    <property type="match status" value="2"/>
</dbReference>
<dbReference type="Gene3D" id="2.130.10.10">
    <property type="entry name" value="YVTN repeat-like/Quinoprotein amine dehydrogenase"/>
    <property type="match status" value="1"/>
</dbReference>
<dbReference type="EMBL" id="BJWG01000004">
    <property type="protein sequence ID" value="GEL94478.1"/>
    <property type="molecule type" value="Genomic_DNA"/>
</dbReference>
<dbReference type="InterPro" id="IPR002372">
    <property type="entry name" value="PQQ_rpt_dom"/>
</dbReference>
<feature type="domain" description="Pyrrolo-quinoline quinone repeat" evidence="1">
    <location>
        <begin position="138"/>
        <end position="344"/>
    </location>
</feature>
<dbReference type="Gene3D" id="2.140.10.10">
    <property type="entry name" value="Quinoprotein alcohol dehydrogenase-like superfamily"/>
    <property type="match status" value="1"/>
</dbReference>
<keyword evidence="3" id="KW-1185">Reference proteome</keyword>
<dbReference type="Proteomes" id="UP000321720">
    <property type="component" value="Unassembled WGS sequence"/>
</dbReference>
<dbReference type="InterPro" id="IPR011047">
    <property type="entry name" value="Quinoprotein_ADH-like_sf"/>
</dbReference>